<comment type="subcellular location">
    <subcellularLocation>
        <location evidence="1">Membrane</location>
        <topology evidence="1">Multi-pass membrane protein</topology>
    </subcellularLocation>
</comment>
<dbReference type="InterPro" id="IPR011701">
    <property type="entry name" value="MFS"/>
</dbReference>
<proteinExistence type="predicted"/>
<gene>
    <name evidence="8" type="ORF">Aory05_000514000</name>
</gene>
<dbReference type="Proteomes" id="UP001165189">
    <property type="component" value="Unassembled WGS sequence"/>
</dbReference>
<name>A0ABQ6KQM4_ASPOZ</name>
<feature type="transmembrane region" description="Helical" evidence="7">
    <location>
        <begin position="342"/>
        <end position="367"/>
    </location>
</feature>
<comment type="caution">
    <text evidence="8">The sequence shown here is derived from an EMBL/GenBank/DDBJ whole genome shotgun (WGS) entry which is preliminary data.</text>
</comment>
<dbReference type="InterPro" id="IPR036259">
    <property type="entry name" value="MFS_trans_sf"/>
</dbReference>
<keyword evidence="9" id="KW-1185">Reference proteome</keyword>
<evidence type="ECO:0000256" key="1">
    <source>
        <dbReference type="ARBA" id="ARBA00004141"/>
    </source>
</evidence>
<evidence type="ECO:0000256" key="6">
    <source>
        <dbReference type="SAM" id="MobiDB-lite"/>
    </source>
</evidence>
<feature type="transmembrane region" description="Helical" evidence="7">
    <location>
        <begin position="139"/>
        <end position="158"/>
    </location>
</feature>
<feature type="transmembrane region" description="Helical" evidence="7">
    <location>
        <begin position="438"/>
        <end position="463"/>
    </location>
</feature>
<evidence type="ECO:0000256" key="3">
    <source>
        <dbReference type="ARBA" id="ARBA00022692"/>
    </source>
</evidence>
<evidence type="ECO:0000313" key="8">
    <source>
        <dbReference type="EMBL" id="GMG46304.1"/>
    </source>
</evidence>
<dbReference type="PANTHER" id="PTHR43791:SF12">
    <property type="entry name" value="MAJOR FACILITATOR SUPERFAMILY (MFS) PROFILE DOMAIN-CONTAINING PROTEIN"/>
    <property type="match status" value="1"/>
</dbReference>
<organism evidence="8 9">
    <name type="scientific">Aspergillus oryzae var. brunneus</name>
    <dbReference type="NCBI Taxonomy" id="332754"/>
    <lineage>
        <taxon>Eukaryota</taxon>
        <taxon>Fungi</taxon>
        <taxon>Dikarya</taxon>
        <taxon>Ascomycota</taxon>
        <taxon>Pezizomycotina</taxon>
        <taxon>Eurotiomycetes</taxon>
        <taxon>Eurotiomycetidae</taxon>
        <taxon>Eurotiales</taxon>
        <taxon>Aspergillaceae</taxon>
        <taxon>Aspergillus</taxon>
        <taxon>Aspergillus subgen. Circumdati</taxon>
    </lineage>
</organism>
<dbReference type="Pfam" id="PF07690">
    <property type="entry name" value="MFS_1"/>
    <property type="match status" value="1"/>
</dbReference>
<dbReference type="EMBL" id="BSYB01000018">
    <property type="protein sequence ID" value="GMG46304.1"/>
    <property type="molecule type" value="Genomic_DNA"/>
</dbReference>
<keyword evidence="2" id="KW-0813">Transport</keyword>
<accession>A0ABQ6KQM4</accession>
<feature type="region of interest" description="Disordered" evidence="6">
    <location>
        <begin position="15"/>
        <end position="64"/>
    </location>
</feature>
<feature type="transmembrane region" description="Helical" evidence="7">
    <location>
        <begin position="406"/>
        <end position="426"/>
    </location>
</feature>
<protein>
    <submittedName>
        <fullName evidence="8">Unnamed protein product</fullName>
    </submittedName>
</protein>
<feature type="transmembrane region" description="Helical" evidence="7">
    <location>
        <begin position="219"/>
        <end position="236"/>
    </location>
</feature>
<feature type="compositionally biased region" description="Basic and acidic residues" evidence="6">
    <location>
        <begin position="33"/>
        <end position="44"/>
    </location>
</feature>
<keyword evidence="5 7" id="KW-0472">Membrane</keyword>
<evidence type="ECO:0000313" key="9">
    <source>
        <dbReference type="Proteomes" id="UP001165189"/>
    </source>
</evidence>
<evidence type="ECO:0000256" key="7">
    <source>
        <dbReference type="SAM" id="Phobius"/>
    </source>
</evidence>
<keyword evidence="4 7" id="KW-1133">Transmembrane helix</keyword>
<dbReference type="SUPFAM" id="SSF103473">
    <property type="entry name" value="MFS general substrate transporter"/>
    <property type="match status" value="1"/>
</dbReference>
<feature type="transmembrane region" description="Helical" evidence="7">
    <location>
        <begin position="165"/>
        <end position="181"/>
    </location>
</feature>
<feature type="transmembrane region" description="Helical" evidence="7">
    <location>
        <begin position="248"/>
        <end position="267"/>
    </location>
</feature>
<dbReference type="Gene3D" id="1.20.1250.20">
    <property type="entry name" value="MFS general substrate transporter like domains"/>
    <property type="match status" value="2"/>
</dbReference>
<sequence length="513" mass="57221">MSFLFPNPFLLTSLQNNEPDKMSNPEKFPLSDTDEKPDTLHREYTLGQDGVKSPQHQGDYSGARKKTDPVEIRLVRKLDTWIMPTLWLMYWLNYLDRNAIALARLNDLEEDLNLSSSDVCECRLTSSVDMLITRVRPSWYMSGCMALWAVVSALTALAKDFKGLLLVRFFLGVTGMFLPSLNKSLREQSAYNITEAPYYPGRRTLTPCPFHPDMSDRNILATAFAGLIAAGIFHGMDNLAGISGWQWLFILQGAVTFLIAVLSIFTLPDDPLVTRWLTEEERTLAHERIVADTVGARHQTSTFSGLKEAARDPKIWLFAFMQHMHLAANGFKNFFPTAVETLGFSTTITLVLTCPPYLIAGLISVVWSWSSGRFNERTWHITVAKAIAIFGFILGCATLNTGARYFAMVVFAIGTYAVNSIVLGWVSSTCGQTKEKKASSLAIVNTIANASFVWTPVCFLFSFSISTMVNRIYGSGCADCCSISGPRPMNLGIRWPCPRVLRSRLPVRPVRGQ</sequence>
<evidence type="ECO:0000256" key="2">
    <source>
        <dbReference type="ARBA" id="ARBA00022448"/>
    </source>
</evidence>
<dbReference type="PANTHER" id="PTHR43791">
    <property type="entry name" value="PERMEASE-RELATED"/>
    <property type="match status" value="1"/>
</dbReference>
<feature type="transmembrane region" description="Helical" evidence="7">
    <location>
        <begin position="379"/>
        <end position="400"/>
    </location>
</feature>
<reference evidence="8" key="1">
    <citation type="submission" date="2023-04" db="EMBL/GenBank/DDBJ databases">
        <title>Aspergillus oryzae var. brunneus NBRC 4377.</title>
        <authorList>
            <person name="Ichikawa N."/>
            <person name="Sato H."/>
            <person name="Tonouchi N."/>
        </authorList>
    </citation>
    <scope>NUCLEOTIDE SEQUENCE</scope>
    <source>
        <strain evidence="8">NBRC 4377</strain>
    </source>
</reference>
<keyword evidence="3 7" id="KW-0812">Transmembrane</keyword>
<evidence type="ECO:0000256" key="4">
    <source>
        <dbReference type="ARBA" id="ARBA00022989"/>
    </source>
</evidence>
<evidence type="ECO:0000256" key="5">
    <source>
        <dbReference type="ARBA" id="ARBA00023136"/>
    </source>
</evidence>